<feature type="transmembrane region" description="Helical" evidence="1">
    <location>
        <begin position="292"/>
        <end position="313"/>
    </location>
</feature>
<feature type="transmembrane region" description="Helical" evidence="1">
    <location>
        <begin position="347"/>
        <end position="366"/>
    </location>
</feature>
<dbReference type="Gene3D" id="2.60.120.260">
    <property type="entry name" value="Galactose-binding domain-like"/>
    <property type="match status" value="1"/>
</dbReference>
<name>A0A0F9ISE0_9ZZZZ</name>
<keyword evidence="1" id="KW-0472">Membrane</keyword>
<feature type="transmembrane region" description="Helical" evidence="1">
    <location>
        <begin position="226"/>
        <end position="248"/>
    </location>
</feature>
<dbReference type="InterPro" id="IPR000421">
    <property type="entry name" value="FA58C"/>
</dbReference>
<evidence type="ECO:0000259" key="2">
    <source>
        <dbReference type="Pfam" id="PF00754"/>
    </source>
</evidence>
<feature type="domain" description="F5/8 type C" evidence="2">
    <location>
        <begin position="579"/>
        <end position="694"/>
    </location>
</feature>
<comment type="caution">
    <text evidence="3">The sequence shown here is derived from an EMBL/GenBank/DDBJ whole genome shotgun (WGS) entry which is preliminary data.</text>
</comment>
<dbReference type="AlphaFoldDB" id="A0A0F9ISE0"/>
<dbReference type="EMBL" id="LAZR01013243">
    <property type="protein sequence ID" value="KKM22869.1"/>
    <property type="molecule type" value="Genomic_DNA"/>
</dbReference>
<dbReference type="Pfam" id="PF00754">
    <property type="entry name" value="F5_F8_type_C"/>
    <property type="match status" value="1"/>
</dbReference>
<accession>A0A0F9ISE0</accession>
<feature type="transmembrane region" description="Helical" evidence="1">
    <location>
        <begin position="194"/>
        <end position="214"/>
    </location>
</feature>
<proteinExistence type="predicted"/>
<organism evidence="3">
    <name type="scientific">marine sediment metagenome</name>
    <dbReference type="NCBI Taxonomy" id="412755"/>
    <lineage>
        <taxon>unclassified sequences</taxon>
        <taxon>metagenomes</taxon>
        <taxon>ecological metagenomes</taxon>
    </lineage>
</organism>
<gene>
    <name evidence="3" type="ORF">LCGC14_1620950</name>
</gene>
<protein>
    <recommendedName>
        <fullName evidence="2">F5/8 type C domain-containing protein</fullName>
    </recommendedName>
</protein>
<evidence type="ECO:0000256" key="1">
    <source>
        <dbReference type="SAM" id="Phobius"/>
    </source>
</evidence>
<sequence>MTSRRWCLLTLAAIMVLQILLFRSFVKREVAPDVVLKGDPTWYTFFAYDTRDALARGDWARLKRRAAGSPWGMMLFLQSGVVQLLLGSSRATVLSLNLIYYFLAQAATFWFFSRVGKSHLVGLVAVMLFMALQSPFRGGFVLNMRDFHFDLILYFLLLVAFYVIAWSKVFGRRGASIWVGAFAAYVVSMRLVSVSLFGTACGTFFLVLLIRYWLGSRDNRPALGPRIGNFLISTGVFLALSAIPILIARKALYNHYFRYVFEPEFRKTREGLYVMGTESKLGEALVLVKANVMGDLGVCFLIALAGVISWTVFWRCRSVPGAEASDSGDDHRPAKSPWLGRRLDRRLFIEFLWCAAGSSYLMHLAFPVKSPHMTRATAAPVFVLVLVYLLPWLKRTLLDAPGSVKLRAGGVLAIAAAAAIVTQCRFYLGPGRHTDRMQEMRTIARMFDDMGHIADGLKTESLAVSVDFIADYTLGAVNYCAYQYERYGVLRAIETKLGFPIDEPVAKDEAIRLLHGSDVVILARQSDPSDLWPFTRSVRPMQEELRKFVEGRFLHHGTYTIDGYTRDLYRRVPWMIEASASTEERFGPEWLLQDRLRIWHAPWDGKTPQWVAFSSSPAVVKIKALTIEAQHENEDRAPRSFIFQGSHNGQDWRDILAVDEAGLSAEAKIGQWDLPETDACKHFRLYITRNNGNPSLLTIWNMKFHLAGPPVMSAAAE</sequence>
<feature type="transmembrane region" description="Helical" evidence="1">
    <location>
        <begin position="406"/>
        <end position="428"/>
    </location>
</feature>
<dbReference type="InterPro" id="IPR008979">
    <property type="entry name" value="Galactose-bd-like_sf"/>
</dbReference>
<dbReference type="SUPFAM" id="SSF49785">
    <property type="entry name" value="Galactose-binding domain-like"/>
    <property type="match status" value="1"/>
</dbReference>
<keyword evidence="1" id="KW-1133">Transmembrane helix</keyword>
<evidence type="ECO:0000313" key="3">
    <source>
        <dbReference type="EMBL" id="KKM22869.1"/>
    </source>
</evidence>
<keyword evidence="1" id="KW-0812">Transmembrane</keyword>
<feature type="transmembrane region" description="Helical" evidence="1">
    <location>
        <begin position="170"/>
        <end position="187"/>
    </location>
</feature>
<feature type="transmembrane region" description="Helical" evidence="1">
    <location>
        <begin position="118"/>
        <end position="135"/>
    </location>
</feature>
<feature type="transmembrane region" description="Helical" evidence="1">
    <location>
        <begin position="378"/>
        <end position="394"/>
    </location>
</feature>
<reference evidence="3" key="1">
    <citation type="journal article" date="2015" name="Nature">
        <title>Complex archaea that bridge the gap between prokaryotes and eukaryotes.</title>
        <authorList>
            <person name="Spang A."/>
            <person name="Saw J.H."/>
            <person name="Jorgensen S.L."/>
            <person name="Zaremba-Niedzwiedzka K."/>
            <person name="Martijn J."/>
            <person name="Lind A.E."/>
            <person name="van Eijk R."/>
            <person name="Schleper C."/>
            <person name="Guy L."/>
            <person name="Ettema T.J."/>
        </authorList>
    </citation>
    <scope>NUCLEOTIDE SEQUENCE</scope>
</reference>
<feature type="transmembrane region" description="Helical" evidence="1">
    <location>
        <begin position="147"/>
        <end position="164"/>
    </location>
</feature>